<dbReference type="OrthoDB" id="41661at2"/>
<dbReference type="eggNOG" id="COG4608">
    <property type="taxonomic scope" value="Bacteria"/>
</dbReference>
<evidence type="ECO:0000256" key="1">
    <source>
        <dbReference type="ARBA" id="ARBA00022448"/>
    </source>
</evidence>
<evidence type="ECO:0000313" key="6">
    <source>
        <dbReference type="Proteomes" id="UP000007161"/>
    </source>
</evidence>
<dbReference type="GO" id="GO:0015833">
    <property type="term" value="P:peptide transport"/>
    <property type="evidence" value="ECO:0007669"/>
    <property type="project" value="InterPro"/>
</dbReference>
<dbReference type="NCBIfam" id="TIGR01727">
    <property type="entry name" value="oligo_HPY"/>
    <property type="match status" value="1"/>
</dbReference>
<dbReference type="HOGENOM" id="CLU_000604_1_23_0"/>
<dbReference type="PROSITE" id="PS50893">
    <property type="entry name" value="ABC_TRANSPORTER_2"/>
    <property type="match status" value="1"/>
</dbReference>
<evidence type="ECO:0000313" key="5">
    <source>
        <dbReference type="EMBL" id="AEX86348.1"/>
    </source>
</evidence>
<reference evidence="6" key="2">
    <citation type="submission" date="2012-01" db="EMBL/GenBank/DDBJ databases">
        <title>Complete sequence of chromosome of Marinitoga piezophila KA3.</title>
        <authorList>
            <person name="Lucas S."/>
            <person name="Han J."/>
            <person name="Lapidus A."/>
            <person name="Cheng J.-F."/>
            <person name="Goodwin L."/>
            <person name="Pitluck S."/>
            <person name="Peters L."/>
            <person name="Mikhailova N."/>
            <person name="Teshima H."/>
            <person name="Detter J.C."/>
            <person name="Han C."/>
            <person name="Tapia R."/>
            <person name="Land M."/>
            <person name="Hauser L."/>
            <person name="Kyrpides N."/>
            <person name="Ivanova N."/>
            <person name="Pagani I."/>
            <person name="Jebbar M."/>
            <person name="Vannier P."/>
            <person name="Oger P."/>
            <person name="Cario A."/>
            <person name="Bartlett D."/>
            <person name="Noll K.M."/>
            <person name="Woyke T."/>
        </authorList>
    </citation>
    <scope>NUCLEOTIDE SEQUENCE [LARGE SCALE GENOMIC DNA]</scope>
    <source>
        <strain evidence="6">DSM 14283 / JCM 11233 / KA3</strain>
    </source>
</reference>
<proteinExistence type="predicted"/>
<dbReference type="GO" id="GO:0055085">
    <property type="term" value="P:transmembrane transport"/>
    <property type="evidence" value="ECO:0007669"/>
    <property type="project" value="UniProtKB-ARBA"/>
</dbReference>
<dbReference type="InterPro" id="IPR017871">
    <property type="entry name" value="ABC_transporter-like_CS"/>
</dbReference>
<dbReference type="KEGG" id="mpz:Marpi_1970"/>
<keyword evidence="3 5" id="KW-0067">ATP-binding</keyword>
<dbReference type="Pfam" id="PF08352">
    <property type="entry name" value="oligo_HPY"/>
    <property type="match status" value="1"/>
</dbReference>
<sequence length="394" mass="44602">MSQENKKVLLQVDNLKKYFPVRAGVFKRVVAHVQAVDDITFKVYEGETIGLVGESGCGKSTTGMTILRLLNPTAGRIIVDGLDTTPLFLPRSRANKYIKEWYVDRFNKLLHEKKTEDEVIKSLDDELDRKYAKIYFDKGAHGLRHEMLSDLGDKRKWFRRNMQIIFQDPYSSLNPRMRIKNIIAEGLHTHGLVSSNAEATEIVKDLLEKVGLSSEYLYRFPHEFSGGQRQRIGIARALALNPKLIVADEAVSALDVSIQSQVINLLEDLQKEFKLTYVFIAHDLAVVKHISDRIAVMYLGKIVELADKKELFDNPMHPYTVSLMSAIPIPDPEYKKKRIILKGDVPSPINPPSGCRFHPRCPIAKDICAKKEPPLVTLENGHQVACHFAGQFKG</sequence>
<dbReference type="GO" id="GO:0005524">
    <property type="term" value="F:ATP binding"/>
    <property type="evidence" value="ECO:0007669"/>
    <property type="project" value="UniProtKB-KW"/>
</dbReference>
<evidence type="ECO:0000256" key="2">
    <source>
        <dbReference type="ARBA" id="ARBA00022741"/>
    </source>
</evidence>
<organism evidence="5 6">
    <name type="scientific">Marinitoga piezophila (strain DSM 14283 / JCM 11233 / KA3)</name>
    <dbReference type="NCBI Taxonomy" id="443254"/>
    <lineage>
        <taxon>Bacteria</taxon>
        <taxon>Thermotogati</taxon>
        <taxon>Thermotogota</taxon>
        <taxon>Thermotogae</taxon>
        <taxon>Petrotogales</taxon>
        <taxon>Petrotogaceae</taxon>
        <taxon>Marinitoga</taxon>
    </lineage>
</organism>
<dbReference type="SUPFAM" id="SSF52540">
    <property type="entry name" value="P-loop containing nucleoside triphosphate hydrolases"/>
    <property type="match status" value="1"/>
</dbReference>
<dbReference type="AlphaFoldDB" id="H2J6R7"/>
<dbReference type="InterPro" id="IPR003439">
    <property type="entry name" value="ABC_transporter-like_ATP-bd"/>
</dbReference>
<dbReference type="GO" id="GO:0016887">
    <property type="term" value="F:ATP hydrolysis activity"/>
    <property type="evidence" value="ECO:0007669"/>
    <property type="project" value="InterPro"/>
</dbReference>
<dbReference type="InterPro" id="IPR003593">
    <property type="entry name" value="AAA+_ATPase"/>
</dbReference>
<dbReference type="InterPro" id="IPR013563">
    <property type="entry name" value="Oligopep_ABC_C"/>
</dbReference>
<accession>H2J6R7</accession>
<dbReference type="PANTHER" id="PTHR43776">
    <property type="entry name" value="TRANSPORT ATP-BINDING PROTEIN"/>
    <property type="match status" value="1"/>
</dbReference>
<dbReference type="PROSITE" id="PS00211">
    <property type="entry name" value="ABC_TRANSPORTER_1"/>
    <property type="match status" value="1"/>
</dbReference>
<dbReference type="Proteomes" id="UP000007161">
    <property type="component" value="Chromosome"/>
</dbReference>
<dbReference type="Gene3D" id="3.40.50.300">
    <property type="entry name" value="P-loop containing nucleotide triphosphate hydrolases"/>
    <property type="match status" value="1"/>
</dbReference>
<dbReference type="CDD" id="cd03257">
    <property type="entry name" value="ABC_NikE_OppD_transporters"/>
    <property type="match status" value="1"/>
</dbReference>
<reference evidence="5 6" key="1">
    <citation type="journal article" date="2012" name="J. Bacteriol.">
        <title>Complete Genome Sequence of the Thermophilic, Piezophilic, Heterotrophic Bacterium Marinitoga piezophila KA3.</title>
        <authorList>
            <person name="Lucas S."/>
            <person name="Han J."/>
            <person name="Lapidus A."/>
            <person name="Cheng J.F."/>
            <person name="Goodwin L.A."/>
            <person name="Pitluck S."/>
            <person name="Peters L."/>
            <person name="Mikhailova N."/>
            <person name="Teshima H."/>
            <person name="Detter J.C."/>
            <person name="Han C."/>
            <person name="Tapia R."/>
            <person name="Land M."/>
            <person name="Hauser L."/>
            <person name="Kyrpides N.C."/>
            <person name="Ivanova N."/>
            <person name="Pagani I."/>
            <person name="Vannier P."/>
            <person name="Oger P."/>
            <person name="Bartlett D.H."/>
            <person name="Noll K.M."/>
            <person name="Woyke T."/>
            <person name="Jebbar M."/>
        </authorList>
    </citation>
    <scope>NUCLEOTIDE SEQUENCE [LARGE SCALE GENOMIC DNA]</scope>
    <source>
        <strain evidence="6">DSM 14283 / JCM 11233 / KA3</strain>
    </source>
</reference>
<keyword evidence="6" id="KW-1185">Reference proteome</keyword>
<dbReference type="STRING" id="443254.Marpi_1970"/>
<feature type="domain" description="ABC transporter" evidence="4">
    <location>
        <begin position="10"/>
        <end position="324"/>
    </location>
</feature>
<dbReference type="InterPro" id="IPR027417">
    <property type="entry name" value="P-loop_NTPase"/>
</dbReference>
<protein>
    <submittedName>
        <fullName evidence="5">Oligopeptide/dipeptide ABC transporter, ATP-binding protein</fullName>
    </submittedName>
</protein>
<evidence type="ECO:0000256" key="3">
    <source>
        <dbReference type="ARBA" id="ARBA00022840"/>
    </source>
</evidence>
<evidence type="ECO:0000259" key="4">
    <source>
        <dbReference type="PROSITE" id="PS50893"/>
    </source>
</evidence>
<name>H2J6R7_MARPK</name>
<dbReference type="PANTHER" id="PTHR43776:SF8">
    <property type="entry name" value="ABC TRANSPORTER, ATP-BINDING PROTEIN"/>
    <property type="match status" value="1"/>
</dbReference>
<dbReference type="InterPro" id="IPR050319">
    <property type="entry name" value="ABC_transp_ATP-bind"/>
</dbReference>
<keyword evidence="2" id="KW-0547">Nucleotide-binding</keyword>
<gene>
    <name evidence="5" type="ordered locus">Marpi_1970</name>
</gene>
<dbReference type="SMART" id="SM00382">
    <property type="entry name" value="AAA"/>
    <property type="match status" value="1"/>
</dbReference>
<dbReference type="RefSeq" id="WP_014297418.1">
    <property type="nucleotide sequence ID" value="NC_016751.1"/>
</dbReference>
<dbReference type="Pfam" id="PF00005">
    <property type="entry name" value="ABC_tran"/>
    <property type="match status" value="2"/>
</dbReference>
<dbReference type="EMBL" id="CP003257">
    <property type="protein sequence ID" value="AEX86348.1"/>
    <property type="molecule type" value="Genomic_DNA"/>
</dbReference>
<keyword evidence="1" id="KW-0813">Transport</keyword>